<dbReference type="AlphaFoldDB" id="A0A4R0R2A0"/>
<organism evidence="1 2">
    <name type="scientific">Steccherinum ochraceum</name>
    <dbReference type="NCBI Taxonomy" id="92696"/>
    <lineage>
        <taxon>Eukaryota</taxon>
        <taxon>Fungi</taxon>
        <taxon>Dikarya</taxon>
        <taxon>Basidiomycota</taxon>
        <taxon>Agaricomycotina</taxon>
        <taxon>Agaricomycetes</taxon>
        <taxon>Polyporales</taxon>
        <taxon>Steccherinaceae</taxon>
        <taxon>Steccherinum</taxon>
    </lineage>
</organism>
<dbReference type="Proteomes" id="UP000292702">
    <property type="component" value="Unassembled WGS sequence"/>
</dbReference>
<keyword evidence="2" id="KW-1185">Reference proteome</keyword>
<comment type="caution">
    <text evidence="1">The sequence shown here is derived from an EMBL/GenBank/DDBJ whole genome shotgun (WGS) entry which is preliminary data.</text>
</comment>
<sequence>MNPQSTTQISDLPTLRILDYGSDRAGKPLAQEMKYTRELYDPLRANGLPVTSNYTFKPTEVLRNFVETGDGRWVFRGQLHASPGLDGDASSNASQVVHSTCILKVAITDEAIRGHQEEVVFYNHPSVKPFVATKNIPTLYGVFDGEFAGVWACCLLLEDVGPDLESSGQSAHELEMKQELFTGLHQAHLSWGQLKDETSVHSIDRHIVLRADTAKEHPVPVLLDFTRASLDHRCTTVRYEQEGGPHEEVREVQIPVAYSIAPEWPEEAVPCDELRHVAETGLDLWVPNTFEFQTTHKGNVNLDLWTNIDKNGIPHGVHQLEDVIKEVFPPNGIPPTEDERQNLMEILEEAKTYIPQFETGQ</sequence>
<accession>A0A4R0R2A0</accession>
<proteinExistence type="predicted"/>
<dbReference type="EMBL" id="RWJN01000497">
    <property type="protein sequence ID" value="TCD61162.1"/>
    <property type="molecule type" value="Genomic_DNA"/>
</dbReference>
<gene>
    <name evidence="1" type="ORF">EIP91_008824</name>
</gene>
<evidence type="ECO:0000313" key="2">
    <source>
        <dbReference type="Proteomes" id="UP000292702"/>
    </source>
</evidence>
<name>A0A4R0R2A0_9APHY</name>
<evidence type="ECO:0000313" key="1">
    <source>
        <dbReference type="EMBL" id="TCD61162.1"/>
    </source>
</evidence>
<protein>
    <submittedName>
        <fullName evidence="1">Uncharacterized protein</fullName>
    </submittedName>
</protein>
<reference evidence="1 2" key="1">
    <citation type="submission" date="2018-11" db="EMBL/GenBank/DDBJ databases">
        <title>Genome assembly of Steccherinum ochraceum LE-BIN_3174, the white-rot fungus of the Steccherinaceae family (The Residual Polyporoid clade, Polyporales, Basidiomycota).</title>
        <authorList>
            <person name="Fedorova T.V."/>
            <person name="Glazunova O.A."/>
            <person name="Landesman E.O."/>
            <person name="Moiseenko K.V."/>
            <person name="Psurtseva N.V."/>
            <person name="Savinova O.S."/>
            <person name="Shakhova N.V."/>
            <person name="Tyazhelova T.V."/>
            <person name="Vasina D.V."/>
        </authorList>
    </citation>
    <scope>NUCLEOTIDE SEQUENCE [LARGE SCALE GENOMIC DNA]</scope>
    <source>
        <strain evidence="1 2">LE-BIN_3174</strain>
    </source>
</reference>